<keyword evidence="5" id="KW-0456">Lyase</keyword>
<dbReference type="EMBL" id="JAGYPJ010000001">
    <property type="protein sequence ID" value="MBS4198308.1"/>
    <property type="molecule type" value="Genomic_DNA"/>
</dbReference>
<dbReference type="NCBIfam" id="NF005800">
    <property type="entry name" value="PRK07650.1"/>
    <property type="match status" value="1"/>
</dbReference>
<dbReference type="PANTHER" id="PTHR42743:SF11">
    <property type="entry name" value="AMINODEOXYCHORISMATE LYASE"/>
    <property type="match status" value="1"/>
</dbReference>
<dbReference type="EC" id="4.1.3.38" evidence="5"/>
<protein>
    <submittedName>
        <fullName evidence="5">Aminodeoxychorismate lyase</fullName>
        <ecNumber evidence="5">4.1.3.38</ecNumber>
    </submittedName>
</protein>
<proteinExistence type="inferred from homology"/>
<comment type="caution">
    <text evidence="5">The sequence shown here is derived from an EMBL/GenBank/DDBJ whole genome shotgun (WGS) entry which is preliminary data.</text>
</comment>
<dbReference type="CDD" id="cd00449">
    <property type="entry name" value="PLPDE_IV"/>
    <property type="match status" value="1"/>
</dbReference>
<comment type="cofactor">
    <cofactor evidence="1">
        <name>pyridoxal 5'-phosphate</name>
        <dbReference type="ChEBI" id="CHEBI:597326"/>
    </cofactor>
</comment>
<sequence>MFIYLNGQFIEKEKAMISPFDHGYLYGLGVFETFRTYGGHPFLLMEHLNRLNAGLEELFITRTFEYEEVLSIIDKLSELNGLKDSYIRFNVSAGSGEIGLQTESYDEPTVIMFQKPLQILSGMVEKEAVVLELRRNSPETTYRLKSHHFFNNVAAKREVGPNPSKEGIFLAENGYIAEGVTSNVFWVKNGVLYTPAIETGILNGITREFVMQLAKQAGMLVEEGFYKKEVLEEADEIFFTNSVQEIVPVNQLEIKRYPGKKGKYVQKLNKLYQIKVYALR</sequence>
<dbReference type="InterPro" id="IPR036038">
    <property type="entry name" value="Aminotransferase-like"/>
</dbReference>
<dbReference type="GO" id="GO:0008696">
    <property type="term" value="F:4-amino-4-deoxychorismate lyase activity"/>
    <property type="evidence" value="ECO:0007669"/>
    <property type="project" value="UniProtKB-EC"/>
</dbReference>
<dbReference type="GO" id="GO:0005829">
    <property type="term" value="C:cytosol"/>
    <property type="evidence" value="ECO:0007669"/>
    <property type="project" value="TreeGrafter"/>
</dbReference>
<evidence type="ECO:0000256" key="3">
    <source>
        <dbReference type="ARBA" id="ARBA00011738"/>
    </source>
</evidence>
<dbReference type="Proteomes" id="UP000682713">
    <property type="component" value="Unassembled WGS sequence"/>
</dbReference>
<dbReference type="InterPro" id="IPR043132">
    <property type="entry name" value="BCAT-like_C"/>
</dbReference>
<dbReference type="InterPro" id="IPR050571">
    <property type="entry name" value="Class-IV_PLP-Dep_Aminotrnsfr"/>
</dbReference>
<comment type="subunit">
    <text evidence="3">Homodimer.</text>
</comment>
<keyword evidence="6" id="KW-1185">Reference proteome</keyword>
<dbReference type="Gene3D" id="3.30.470.10">
    <property type="match status" value="1"/>
</dbReference>
<evidence type="ECO:0000313" key="6">
    <source>
        <dbReference type="Proteomes" id="UP000682713"/>
    </source>
</evidence>
<dbReference type="InterPro" id="IPR043131">
    <property type="entry name" value="BCAT-like_N"/>
</dbReference>
<gene>
    <name evidence="5" type="primary">pabC</name>
    <name evidence="5" type="ORF">KHA93_01365</name>
</gene>
<dbReference type="Pfam" id="PF01063">
    <property type="entry name" value="Aminotran_4"/>
    <property type="match status" value="1"/>
</dbReference>
<name>A0A942TIS1_9BACI</name>
<dbReference type="AlphaFoldDB" id="A0A942TIS1"/>
<dbReference type="Gene3D" id="3.20.10.10">
    <property type="entry name" value="D-amino Acid Aminotransferase, subunit A, domain 2"/>
    <property type="match status" value="1"/>
</dbReference>
<evidence type="ECO:0000313" key="5">
    <source>
        <dbReference type="EMBL" id="MBS4198308.1"/>
    </source>
</evidence>
<dbReference type="GO" id="GO:0046394">
    <property type="term" value="P:carboxylic acid biosynthetic process"/>
    <property type="evidence" value="ECO:0007669"/>
    <property type="project" value="UniProtKB-ARBA"/>
</dbReference>
<dbReference type="InterPro" id="IPR001544">
    <property type="entry name" value="Aminotrans_IV"/>
</dbReference>
<dbReference type="GO" id="GO:0008652">
    <property type="term" value="P:amino acid biosynthetic process"/>
    <property type="evidence" value="ECO:0007669"/>
    <property type="project" value="UniProtKB-ARBA"/>
</dbReference>
<dbReference type="FunFam" id="3.20.10.10:FF:000002">
    <property type="entry name" value="D-alanine aminotransferase"/>
    <property type="match status" value="1"/>
</dbReference>
<dbReference type="RefSeq" id="WP_213109081.1">
    <property type="nucleotide sequence ID" value="NZ_JAGYPJ010000001.1"/>
</dbReference>
<evidence type="ECO:0000256" key="2">
    <source>
        <dbReference type="ARBA" id="ARBA00009320"/>
    </source>
</evidence>
<reference evidence="5 6" key="1">
    <citation type="submission" date="2021-05" db="EMBL/GenBank/DDBJ databases">
        <title>Novel Bacillus species.</title>
        <authorList>
            <person name="Liu G."/>
        </authorList>
    </citation>
    <scope>NUCLEOTIDE SEQUENCE [LARGE SCALE GENOMIC DNA]</scope>
    <source>
        <strain evidence="5 6">FJAT-49732</strain>
    </source>
</reference>
<evidence type="ECO:0000256" key="4">
    <source>
        <dbReference type="ARBA" id="ARBA00022898"/>
    </source>
</evidence>
<dbReference type="PANTHER" id="PTHR42743">
    <property type="entry name" value="AMINO-ACID AMINOTRANSFERASE"/>
    <property type="match status" value="1"/>
</dbReference>
<dbReference type="SUPFAM" id="SSF56752">
    <property type="entry name" value="D-aminoacid aminotransferase-like PLP-dependent enzymes"/>
    <property type="match status" value="1"/>
</dbReference>
<comment type="similarity">
    <text evidence="2">Belongs to the class-IV pyridoxal-phosphate-dependent aminotransferase family.</text>
</comment>
<organism evidence="5 6">
    <name type="scientific">Lederbergia citrisecunda</name>
    <dbReference type="NCBI Taxonomy" id="2833583"/>
    <lineage>
        <taxon>Bacteria</taxon>
        <taxon>Bacillati</taxon>
        <taxon>Bacillota</taxon>
        <taxon>Bacilli</taxon>
        <taxon>Bacillales</taxon>
        <taxon>Bacillaceae</taxon>
        <taxon>Lederbergia</taxon>
    </lineage>
</organism>
<keyword evidence="4" id="KW-0663">Pyridoxal phosphate</keyword>
<evidence type="ECO:0000256" key="1">
    <source>
        <dbReference type="ARBA" id="ARBA00001933"/>
    </source>
</evidence>
<accession>A0A942TIS1</accession>